<reference evidence="4" key="1">
    <citation type="submission" date="2017-02" db="EMBL/GenBank/DDBJ databases">
        <authorList>
            <person name="Tafer H."/>
            <person name="Lopandic K."/>
        </authorList>
    </citation>
    <scope>NUCLEOTIDE SEQUENCE [LARGE SCALE GENOMIC DNA]</scope>
    <source>
        <strain evidence="4">CBS 366.77</strain>
    </source>
</reference>
<dbReference type="PANTHER" id="PTHR40018">
    <property type="entry name" value="[PSI+] INDUCTION PROTEIN 2"/>
    <property type="match status" value="1"/>
</dbReference>
<evidence type="ECO:0000256" key="2">
    <source>
        <dbReference type="SAM" id="Phobius"/>
    </source>
</evidence>
<dbReference type="InterPro" id="IPR037504">
    <property type="entry name" value="PSI_induc_2"/>
</dbReference>
<dbReference type="Proteomes" id="UP000266188">
    <property type="component" value="Unassembled WGS sequence"/>
</dbReference>
<protein>
    <submittedName>
        <fullName evidence="3">Uncharacterized protein</fullName>
    </submittedName>
</protein>
<feature type="compositionally biased region" description="Low complexity" evidence="1">
    <location>
        <begin position="188"/>
        <end position="197"/>
    </location>
</feature>
<accession>A0A3A2ZML6</accession>
<feature type="compositionally biased region" description="Polar residues" evidence="1">
    <location>
        <begin position="232"/>
        <end position="251"/>
    </location>
</feature>
<dbReference type="STRING" id="2070753.A0A3A2ZML6"/>
<keyword evidence="2" id="KW-1133">Transmembrane helix</keyword>
<comment type="caution">
    <text evidence="3">The sequence shown here is derived from an EMBL/GenBank/DDBJ whole genome shotgun (WGS) entry which is preliminary data.</text>
</comment>
<feature type="region of interest" description="Disordered" evidence="1">
    <location>
        <begin position="93"/>
        <end position="345"/>
    </location>
</feature>
<keyword evidence="4" id="KW-1185">Reference proteome</keyword>
<name>A0A3A2ZML6_9EURO</name>
<dbReference type="EMBL" id="MVGC01000079">
    <property type="protein sequence ID" value="RJE24479.1"/>
    <property type="molecule type" value="Genomic_DNA"/>
</dbReference>
<feature type="transmembrane region" description="Helical" evidence="2">
    <location>
        <begin position="40"/>
        <end position="61"/>
    </location>
</feature>
<gene>
    <name evidence="3" type="ORF">PHISCL_03171</name>
</gene>
<feature type="compositionally biased region" description="Basic and acidic residues" evidence="1">
    <location>
        <begin position="154"/>
        <end position="166"/>
    </location>
</feature>
<dbReference type="AlphaFoldDB" id="A0A3A2ZML6"/>
<dbReference type="GO" id="GO:0005935">
    <property type="term" value="C:cellular bud neck"/>
    <property type="evidence" value="ECO:0007669"/>
    <property type="project" value="TreeGrafter"/>
</dbReference>
<evidence type="ECO:0000313" key="4">
    <source>
        <dbReference type="Proteomes" id="UP000266188"/>
    </source>
</evidence>
<dbReference type="GO" id="GO:0005886">
    <property type="term" value="C:plasma membrane"/>
    <property type="evidence" value="ECO:0007669"/>
    <property type="project" value="TreeGrafter"/>
</dbReference>
<evidence type="ECO:0000313" key="3">
    <source>
        <dbReference type="EMBL" id="RJE24479.1"/>
    </source>
</evidence>
<evidence type="ECO:0000256" key="1">
    <source>
        <dbReference type="SAM" id="MobiDB-lite"/>
    </source>
</evidence>
<keyword evidence="2" id="KW-0812">Transmembrane</keyword>
<feature type="compositionally biased region" description="Low complexity" evidence="1">
    <location>
        <begin position="273"/>
        <end position="289"/>
    </location>
</feature>
<dbReference type="PANTHER" id="PTHR40018:SF1">
    <property type="entry name" value="[PSI+] INDUCTION PROTEIN 2"/>
    <property type="match status" value="1"/>
</dbReference>
<organism evidence="3 4">
    <name type="scientific">Aspergillus sclerotialis</name>
    <dbReference type="NCBI Taxonomy" id="2070753"/>
    <lineage>
        <taxon>Eukaryota</taxon>
        <taxon>Fungi</taxon>
        <taxon>Dikarya</taxon>
        <taxon>Ascomycota</taxon>
        <taxon>Pezizomycotina</taxon>
        <taxon>Eurotiomycetes</taxon>
        <taxon>Eurotiomycetidae</taxon>
        <taxon>Eurotiales</taxon>
        <taxon>Aspergillaceae</taxon>
        <taxon>Aspergillus</taxon>
        <taxon>Aspergillus subgen. Polypaecilum</taxon>
    </lineage>
</organism>
<sequence length="345" mass="37921">MSPAVGTVPLWARDTIDDLKSAPQTFSSWDRCMQKSYCKWPVIVAIIIGSLILLSIVACIINCMCCGIQCCKGCCECCSCCCPSPRRRPDRSKYLDDPVYHQPPPPPPPSNSYNPPAPPAYRGAQVARFDSPAPKSPNVNEDALPAMPTWDSAVSRRVEDTGPRDDMEMEPLNPAQHRQPSPRPTPAPTTTYRPGYRGIDDHSSYSPRSPTIPSPAPFSPYDQQPYRDLGNPYQSRTATPATVYSQSVYSQPTYNPMPTPAPPSEMHRYTPFQRQPSPVSIQPSIQPPSYTTQPPYRGMSPAIPTSPPPSFSSTPAAHEVVNDPGRPPSLLQSGRKPVPNSYRDV</sequence>
<dbReference type="OrthoDB" id="5401332at2759"/>
<feature type="compositionally biased region" description="Pro residues" evidence="1">
    <location>
        <begin position="101"/>
        <end position="119"/>
    </location>
</feature>
<keyword evidence="2" id="KW-0472">Membrane</keyword>
<proteinExistence type="predicted"/>